<comment type="caution">
    <text evidence="2">The sequence shown here is derived from an EMBL/GenBank/DDBJ whole genome shotgun (WGS) entry which is preliminary data.</text>
</comment>
<evidence type="ECO:0000256" key="1">
    <source>
        <dbReference type="SAM" id="Coils"/>
    </source>
</evidence>
<dbReference type="Proteomes" id="UP000019678">
    <property type="component" value="Unassembled WGS sequence"/>
</dbReference>
<feature type="coiled-coil region" evidence="1">
    <location>
        <begin position="212"/>
        <end position="291"/>
    </location>
</feature>
<evidence type="ECO:0000313" key="3">
    <source>
        <dbReference type="Proteomes" id="UP000019678"/>
    </source>
</evidence>
<name>A0A017TEU9_9BACT</name>
<dbReference type="OrthoDB" id="5517793at2"/>
<accession>A0A017TEU9</accession>
<dbReference type="AlphaFoldDB" id="A0A017TEU9"/>
<proteinExistence type="predicted"/>
<organism evidence="2 3">
    <name type="scientific">Chondromyces apiculatus DSM 436</name>
    <dbReference type="NCBI Taxonomy" id="1192034"/>
    <lineage>
        <taxon>Bacteria</taxon>
        <taxon>Pseudomonadati</taxon>
        <taxon>Myxococcota</taxon>
        <taxon>Polyangia</taxon>
        <taxon>Polyangiales</taxon>
        <taxon>Polyangiaceae</taxon>
        <taxon>Chondromyces</taxon>
    </lineage>
</organism>
<keyword evidence="1" id="KW-0175">Coiled coil</keyword>
<dbReference type="RefSeq" id="WP_044236572.1">
    <property type="nucleotide sequence ID" value="NZ_ASRX01000006.1"/>
</dbReference>
<dbReference type="EMBL" id="ASRX01000006">
    <property type="protein sequence ID" value="EYF07823.1"/>
    <property type="molecule type" value="Genomic_DNA"/>
</dbReference>
<protein>
    <submittedName>
        <fullName evidence="2">Uncharacterized protein</fullName>
    </submittedName>
</protein>
<sequence length="296" mass="32984">MAARTLDPRNALLTLFPQVGYTLQRLKAHPVGTPHVAIFEGLRAEGLDVLTRELEIIDAQTEAQARVDMANSNLDAFAGRLAKAVLTLVNDDREHSFYVHYFRNKTLKEFKRPVLGAKLVSMRGWVRSLEESNLPTLHALAPELTALVQAADAAVQAREHAQATNRIFRYTGARAQWVDRVNAARKVLHGTLAQLPHQQLGLPPDFADQFFLKEQKREVTEEEETVASMQVTIARQREELAASELRLKELEEDAEAAKKAAEARAAKLAQLTELERVMQAMAKQHAALTEALDAEA</sequence>
<keyword evidence="3" id="KW-1185">Reference proteome</keyword>
<reference evidence="2 3" key="1">
    <citation type="submission" date="2013-05" db="EMBL/GenBank/DDBJ databases">
        <title>Genome assembly of Chondromyces apiculatus DSM 436.</title>
        <authorList>
            <person name="Sharma G."/>
            <person name="Khatri I."/>
            <person name="Kaur C."/>
            <person name="Mayilraj S."/>
            <person name="Subramanian S."/>
        </authorList>
    </citation>
    <scope>NUCLEOTIDE SEQUENCE [LARGE SCALE GENOMIC DNA]</scope>
    <source>
        <strain evidence="2 3">DSM 436</strain>
    </source>
</reference>
<gene>
    <name evidence="2" type="ORF">CAP_6845</name>
</gene>
<evidence type="ECO:0000313" key="2">
    <source>
        <dbReference type="EMBL" id="EYF07823.1"/>
    </source>
</evidence>